<organism evidence="1 2">
    <name type="scientific">Mycena indigotica</name>
    <dbReference type="NCBI Taxonomy" id="2126181"/>
    <lineage>
        <taxon>Eukaryota</taxon>
        <taxon>Fungi</taxon>
        <taxon>Dikarya</taxon>
        <taxon>Basidiomycota</taxon>
        <taxon>Agaricomycotina</taxon>
        <taxon>Agaricomycetes</taxon>
        <taxon>Agaricomycetidae</taxon>
        <taxon>Agaricales</taxon>
        <taxon>Marasmiineae</taxon>
        <taxon>Mycenaceae</taxon>
        <taxon>Mycena</taxon>
    </lineage>
</organism>
<evidence type="ECO:0000313" key="2">
    <source>
        <dbReference type="Proteomes" id="UP000636479"/>
    </source>
</evidence>
<dbReference type="AlphaFoldDB" id="A0A8H6W6L0"/>
<gene>
    <name evidence="1" type="ORF">MIND_00582000</name>
</gene>
<dbReference type="RefSeq" id="XP_037220500.1">
    <property type="nucleotide sequence ID" value="XM_037362579.1"/>
</dbReference>
<protein>
    <submittedName>
        <fullName evidence="1">Uncharacterized protein</fullName>
    </submittedName>
</protein>
<sequence>MLASGVSVFESLETSTDYPWRLAAPLQELLIHVADIKLTPSLLALFQSSKWLWAARKQILSEHMKEYFLQPATRKWIVDWVLSLDKPGFIRLVKEAGMGFHDLMGTMLQMDFSLPSEYISCYADALATSYCFTSKYLRNEVLKFFCCSVQGADILATTIFWYGLRDDELDVAFVSAMQLLQRNSSIPQCLARRPLKADIWFNHDMILIGVS</sequence>
<dbReference type="GeneID" id="59345095"/>
<name>A0A8H6W6L0_9AGAR</name>
<reference evidence="1" key="1">
    <citation type="submission" date="2020-05" db="EMBL/GenBank/DDBJ databases">
        <title>Mycena genomes resolve the evolution of fungal bioluminescence.</title>
        <authorList>
            <person name="Tsai I.J."/>
        </authorList>
    </citation>
    <scope>NUCLEOTIDE SEQUENCE</scope>
    <source>
        <strain evidence="1">171206Taipei</strain>
    </source>
</reference>
<proteinExistence type="predicted"/>
<evidence type="ECO:0000313" key="1">
    <source>
        <dbReference type="EMBL" id="KAF7303528.1"/>
    </source>
</evidence>
<keyword evidence="2" id="KW-1185">Reference proteome</keyword>
<comment type="caution">
    <text evidence="1">The sequence shown here is derived from an EMBL/GenBank/DDBJ whole genome shotgun (WGS) entry which is preliminary data.</text>
</comment>
<dbReference type="Proteomes" id="UP000636479">
    <property type="component" value="Unassembled WGS sequence"/>
</dbReference>
<dbReference type="EMBL" id="JACAZF010000005">
    <property type="protein sequence ID" value="KAF7303528.1"/>
    <property type="molecule type" value="Genomic_DNA"/>
</dbReference>
<accession>A0A8H6W6L0</accession>